<comment type="caution">
    <text evidence="2">The sequence shown here is derived from an EMBL/GenBank/DDBJ whole genome shotgun (WGS) entry which is preliminary data.</text>
</comment>
<sequence length="62" mass="7190">MGQQTEFEPGDKVPNNGHYIEVGETAFHMGIENPQMVELERGDTFPDTTNKDRKWKLKRKGR</sequence>
<dbReference type="Proteomes" id="UP001597497">
    <property type="component" value="Unassembled WGS sequence"/>
</dbReference>
<proteinExistence type="predicted"/>
<dbReference type="Pfam" id="PF14168">
    <property type="entry name" value="YjzC"/>
    <property type="match status" value="1"/>
</dbReference>
<name>A0ABW5RBM6_9BACL</name>
<evidence type="ECO:0000313" key="2">
    <source>
        <dbReference type="EMBL" id="MFD2672199.1"/>
    </source>
</evidence>
<gene>
    <name evidence="2" type="ORF">ACFSUC_11365</name>
</gene>
<keyword evidence="3" id="KW-1185">Reference proteome</keyword>
<dbReference type="EMBL" id="JBHUMM010000025">
    <property type="protein sequence ID" value="MFD2672199.1"/>
    <property type="molecule type" value="Genomic_DNA"/>
</dbReference>
<reference evidence="3" key="1">
    <citation type="journal article" date="2019" name="Int. J. Syst. Evol. Microbiol.">
        <title>The Global Catalogue of Microorganisms (GCM) 10K type strain sequencing project: providing services to taxonomists for standard genome sequencing and annotation.</title>
        <authorList>
            <consortium name="The Broad Institute Genomics Platform"/>
            <consortium name="The Broad Institute Genome Sequencing Center for Infectious Disease"/>
            <person name="Wu L."/>
            <person name="Ma J."/>
        </authorList>
    </citation>
    <scope>NUCLEOTIDE SEQUENCE [LARGE SCALE GENOMIC DNA]</scope>
    <source>
        <strain evidence="3">KCTC 33676</strain>
    </source>
</reference>
<feature type="compositionally biased region" description="Basic residues" evidence="1">
    <location>
        <begin position="53"/>
        <end position="62"/>
    </location>
</feature>
<feature type="compositionally biased region" description="Basic and acidic residues" evidence="1">
    <location>
        <begin position="40"/>
        <end position="52"/>
    </location>
</feature>
<evidence type="ECO:0000256" key="1">
    <source>
        <dbReference type="SAM" id="MobiDB-lite"/>
    </source>
</evidence>
<protein>
    <submittedName>
        <fullName evidence="2">YjzC family protein</fullName>
    </submittedName>
</protein>
<evidence type="ECO:0000313" key="3">
    <source>
        <dbReference type="Proteomes" id="UP001597497"/>
    </source>
</evidence>
<feature type="region of interest" description="Disordered" evidence="1">
    <location>
        <begin position="40"/>
        <end position="62"/>
    </location>
</feature>
<accession>A0ABW5RBM6</accession>
<organism evidence="2 3">
    <name type="scientific">Marinicrinis sediminis</name>
    <dbReference type="NCBI Taxonomy" id="1652465"/>
    <lineage>
        <taxon>Bacteria</taxon>
        <taxon>Bacillati</taxon>
        <taxon>Bacillota</taxon>
        <taxon>Bacilli</taxon>
        <taxon>Bacillales</taxon>
        <taxon>Paenibacillaceae</taxon>
    </lineage>
</organism>
<dbReference type="InterPro" id="IPR025549">
    <property type="entry name" value="YjzC"/>
</dbReference>
<dbReference type="RefSeq" id="WP_379929725.1">
    <property type="nucleotide sequence ID" value="NZ_JBHUMM010000025.1"/>
</dbReference>